<keyword evidence="1" id="KW-1133">Transmembrane helix</keyword>
<evidence type="ECO:0000313" key="3">
    <source>
        <dbReference type="Proteomes" id="UP001614394"/>
    </source>
</evidence>
<accession>A0ABW8C2V2</accession>
<feature type="transmembrane region" description="Helical" evidence="1">
    <location>
        <begin position="15"/>
        <end position="34"/>
    </location>
</feature>
<keyword evidence="1" id="KW-0472">Membrane</keyword>
<sequence>MPLFLVRWCFVGEWGGWWLAVGSPAVALRWLWWVGVGRWPPRRQGGQQERTACTVRQPIQGNKSFVARRE</sequence>
<evidence type="ECO:0008006" key="4">
    <source>
        <dbReference type="Google" id="ProtNLM"/>
    </source>
</evidence>
<reference evidence="2 3" key="1">
    <citation type="submission" date="2024-10" db="EMBL/GenBank/DDBJ databases">
        <title>The Natural Products Discovery Center: Release of the First 8490 Sequenced Strains for Exploring Actinobacteria Biosynthetic Diversity.</title>
        <authorList>
            <person name="Kalkreuter E."/>
            <person name="Kautsar S.A."/>
            <person name="Yang D."/>
            <person name="Bader C.D."/>
            <person name="Teijaro C.N."/>
            <person name="Fluegel L."/>
            <person name="Davis C.M."/>
            <person name="Simpson J.R."/>
            <person name="Lauterbach L."/>
            <person name="Steele A.D."/>
            <person name="Gui C."/>
            <person name="Meng S."/>
            <person name="Li G."/>
            <person name="Viehrig K."/>
            <person name="Ye F."/>
            <person name="Su P."/>
            <person name="Kiefer A.F."/>
            <person name="Nichols A."/>
            <person name="Cepeda A.J."/>
            <person name="Yan W."/>
            <person name="Fan B."/>
            <person name="Jiang Y."/>
            <person name="Adhikari A."/>
            <person name="Zheng C.-J."/>
            <person name="Schuster L."/>
            <person name="Cowan T.M."/>
            <person name="Smanski M.J."/>
            <person name="Chevrette M.G."/>
            <person name="De Carvalho L.P.S."/>
            <person name="Shen B."/>
        </authorList>
    </citation>
    <scope>NUCLEOTIDE SEQUENCE [LARGE SCALE GENOMIC DNA]</scope>
    <source>
        <strain evidence="2 3">NPDC053399</strain>
    </source>
</reference>
<comment type="caution">
    <text evidence="2">The sequence shown here is derived from an EMBL/GenBank/DDBJ whole genome shotgun (WGS) entry which is preliminary data.</text>
</comment>
<dbReference type="RefSeq" id="WP_399646294.1">
    <property type="nucleotide sequence ID" value="NZ_JBITYG010000002.1"/>
</dbReference>
<dbReference type="Proteomes" id="UP001614394">
    <property type="component" value="Unassembled WGS sequence"/>
</dbReference>
<organism evidence="2 3">
    <name type="scientific">Streptomyces fildesensis</name>
    <dbReference type="NCBI Taxonomy" id="375757"/>
    <lineage>
        <taxon>Bacteria</taxon>
        <taxon>Bacillati</taxon>
        <taxon>Actinomycetota</taxon>
        <taxon>Actinomycetes</taxon>
        <taxon>Kitasatosporales</taxon>
        <taxon>Streptomycetaceae</taxon>
        <taxon>Streptomyces</taxon>
    </lineage>
</organism>
<evidence type="ECO:0000313" key="2">
    <source>
        <dbReference type="EMBL" id="MFI9100739.1"/>
    </source>
</evidence>
<protein>
    <recommendedName>
        <fullName evidence="4">Secreted protein</fullName>
    </recommendedName>
</protein>
<gene>
    <name evidence="2" type="ORF">ACIGXA_09440</name>
</gene>
<proteinExistence type="predicted"/>
<keyword evidence="3" id="KW-1185">Reference proteome</keyword>
<dbReference type="EMBL" id="JBITYG010000002">
    <property type="protein sequence ID" value="MFI9100739.1"/>
    <property type="molecule type" value="Genomic_DNA"/>
</dbReference>
<keyword evidence="1" id="KW-0812">Transmembrane</keyword>
<evidence type="ECO:0000256" key="1">
    <source>
        <dbReference type="SAM" id="Phobius"/>
    </source>
</evidence>
<name>A0ABW8C2V2_9ACTN</name>